<reference evidence="1 2" key="1">
    <citation type="journal article" date="2005" name="Nucleic Acids Res.">
        <title>Genomic blueprint of Hahella chejuensis, a marine microbe producing an algicidal agent.</title>
        <authorList>
            <person name="Jeong H."/>
            <person name="Yim J.H."/>
            <person name="Lee C."/>
            <person name="Choi S.-H."/>
            <person name="Park Y.K."/>
            <person name="Yoon S.H."/>
            <person name="Hur C.-G."/>
            <person name="Kang H.-Y."/>
            <person name="Kim D."/>
            <person name="Lee H.H."/>
            <person name="Park K.H."/>
            <person name="Park S.-H."/>
            <person name="Park H.-S."/>
            <person name="Lee H.K."/>
            <person name="Oh T.K."/>
            <person name="Kim J.F."/>
        </authorList>
    </citation>
    <scope>NUCLEOTIDE SEQUENCE [LARGE SCALE GENOMIC DNA]</scope>
    <source>
        <strain evidence="1 2">KCTC 2396</strain>
    </source>
</reference>
<name>Q2SI36_HAHCH</name>
<dbReference type="EMBL" id="CP000155">
    <property type="protein sequence ID" value="ABC29688.1"/>
    <property type="molecule type" value="Genomic_DNA"/>
</dbReference>
<keyword evidence="2" id="KW-1185">Reference proteome</keyword>
<dbReference type="Proteomes" id="UP000000238">
    <property type="component" value="Chromosome"/>
</dbReference>
<protein>
    <submittedName>
        <fullName evidence="1">Uncharacterized protein</fullName>
    </submittedName>
</protein>
<accession>Q2SI36</accession>
<organism evidence="1 2">
    <name type="scientific">Hahella chejuensis (strain KCTC 2396)</name>
    <dbReference type="NCBI Taxonomy" id="349521"/>
    <lineage>
        <taxon>Bacteria</taxon>
        <taxon>Pseudomonadati</taxon>
        <taxon>Pseudomonadota</taxon>
        <taxon>Gammaproteobacteria</taxon>
        <taxon>Oceanospirillales</taxon>
        <taxon>Hahellaceae</taxon>
        <taxon>Hahella</taxon>
    </lineage>
</organism>
<evidence type="ECO:0000313" key="2">
    <source>
        <dbReference type="Proteomes" id="UP000000238"/>
    </source>
</evidence>
<sequence>MSNWADDASDWLWDIELTFAEAELLFAASQNKQFRQRTRHRLRRRVNAWATQRGFCFVREKL</sequence>
<evidence type="ECO:0000313" key="1">
    <source>
        <dbReference type="EMBL" id="ABC29688.1"/>
    </source>
</evidence>
<dbReference type="HOGENOM" id="CLU_2897924_0_0_6"/>
<gene>
    <name evidence="1" type="ordered locus">HCH_02914</name>
</gene>
<dbReference type="RefSeq" id="WP_011396757.1">
    <property type="nucleotide sequence ID" value="NC_007645.1"/>
</dbReference>
<dbReference type="AlphaFoldDB" id="Q2SI36"/>
<dbReference type="KEGG" id="hch:HCH_02914"/>
<proteinExistence type="predicted"/>